<dbReference type="InterPro" id="IPR001611">
    <property type="entry name" value="Leu-rich_rpt"/>
</dbReference>
<dbReference type="InterPro" id="IPR000719">
    <property type="entry name" value="Prot_kinase_dom"/>
</dbReference>
<keyword evidence="6" id="KW-0808">Transferase</keyword>
<protein>
    <recommendedName>
        <fullName evidence="2">non-specific serine/threonine protein kinase</fullName>
        <ecNumber evidence="2">2.7.11.1</ecNumber>
    </recommendedName>
</protein>
<evidence type="ECO:0000313" key="23">
    <source>
        <dbReference type="RefSeq" id="XP_022144031.1"/>
    </source>
</evidence>
<evidence type="ECO:0000256" key="17">
    <source>
        <dbReference type="ARBA" id="ARBA00048679"/>
    </source>
</evidence>
<dbReference type="SUPFAM" id="SSF56112">
    <property type="entry name" value="Protein kinase-like (PK-like)"/>
    <property type="match status" value="1"/>
</dbReference>
<dbReference type="KEGG" id="mcha:111013820"/>
<keyword evidence="15" id="KW-0675">Receptor</keyword>
<dbReference type="SUPFAM" id="SSF52058">
    <property type="entry name" value="L domain-like"/>
    <property type="match status" value="1"/>
</dbReference>
<dbReference type="AlphaFoldDB" id="A0A6J1CS40"/>
<dbReference type="CDD" id="cd14066">
    <property type="entry name" value="STKc_IRAK"/>
    <property type="match status" value="1"/>
</dbReference>
<evidence type="ECO:0000256" key="12">
    <source>
        <dbReference type="ARBA" id="ARBA00022840"/>
    </source>
</evidence>
<evidence type="ECO:0000256" key="18">
    <source>
        <dbReference type="PROSITE-ProRule" id="PRU10141"/>
    </source>
</evidence>
<evidence type="ECO:0000256" key="11">
    <source>
        <dbReference type="ARBA" id="ARBA00022777"/>
    </source>
</evidence>
<evidence type="ECO:0000256" key="4">
    <source>
        <dbReference type="ARBA" id="ARBA00022553"/>
    </source>
</evidence>
<feature type="signal peptide" evidence="20">
    <location>
        <begin position="1"/>
        <end position="23"/>
    </location>
</feature>
<comment type="catalytic activity">
    <reaction evidence="16">
        <text>L-threonyl-[protein] + ATP = O-phospho-L-threonyl-[protein] + ADP + H(+)</text>
        <dbReference type="Rhea" id="RHEA:46608"/>
        <dbReference type="Rhea" id="RHEA-COMP:11060"/>
        <dbReference type="Rhea" id="RHEA-COMP:11605"/>
        <dbReference type="ChEBI" id="CHEBI:15378"/>
        <dbReference type="ChEBI" id="CHEBI:30013"/>
        <dbReference type="ChEBI" id="CHEBI:30616"/>
        <dbReference type="ChEBI" id="CHEBI:61977"/>
        <dbReference type="ChEBI" id="CHEBI:456216"/>
        <dbReference type="EC" id="2.7.11.1"/>
    </reaction>
</comment>
<keyword evidence="5" id="KW-0433">Leucine-rich repeat</keyword>
<reference evidence="23" key="1">
    <citation type="submission" date="2025-08" db="UniProtKB">
        <authorList>
            <consortium name="RefSeq"/>
        </authorList>
    </citation>
    <scope>IDENTIFICATION</scope>
    <source>
        <strain evidence="23">OHB3-1</strain>
    </source>
</reference>
<dbReference type="GeneID" id="111013820"/>
<evidence type="ECO:0000256" key="3">
    <source>
        <dbReference type="ARBA" id="ARBA00022527"/>
    </source>
</evidence>
<evidence type="ECO:0000256" key="16">
    <source>
        <dbReference type="ARBA" id="ARBA00047899"/>
    </source>
</evidence>
<evidence type="ECO:0000256" key="7">
    <source>
        <dbReference type="ARBA" id="ARBA00022692"/>
    </source>
</evidence>
<feature type="chain" id="PRO_5026835678" description="non-specific serine/threonine protein kinase" evidence="20">
    <location>
        <begin position="24"/>
        <end position="893"/>
    </location>
</feature>
<dbReference type="PANTHER" id="PTHR45631">
    <property type="entry name" value="OS07G0107800 PROTEIN-RELATED"/>
    <property type="match status" value="1"/>
</dbReference>
<evidence type="ECO:0000256" key="14">
    <source>
        <dbReference type="ARBA" id="ARBA00023136"/>
    </source>
</evidence>
<keyword evidence="11" id="KW-0418">Kinase</keyword>
<comment type="subcellular location">
    <subcellularLocation>
        <location evidence="1">Membrane</location>
        <topology evidence="1">Single-pass membrane protein</topology>
    </subcellularLocation>
</comment>
<dbReference type="InterPro" id="IPR011009">
    <property type="entry name" value="Kinase-like_dom_sf"/>
</dbReference>
<evidence type="ECO:0000313" key="22">
    <source>
        <dbReference type="Proteomes" id="UP000504603"/>
    </source>
</evidence>
<dbReference type="FunFam" id="3.80.10.10:FF:000129">
    <property type="entry name" value="Leucine-rich repeat receptor-like kinase"/>
    <property type="match status" value="1"/>
</dbReference>
<dbReference type="FunFam" id="1.10.510.10:FF:000146">
    <property type="entry name" value="LRR receptor-like serine/threonine-protein kinase IOS1"/>
    <property type="match status" value="1"/>
</dbReference>
<dbReference type="PANTHER" id="PTHR45631:SF202">
    <property type="entry name" value="SENESCENCE-INDUCED RECEPTOR-LIKE SERINE_THREONINE-PROTEIN KINASE"/>
    <property type="match status" value="1"/>
</dbReference>
<evidence type="ECO:0000256" key="13">
    <source>
        <dbReference type="ARBA" id="ARBA00022989"/>
    </source>
</evidence>
<organism evidence="22 23">
    <name type="scientific">Momordica charantia</name>
    <name type="common">Bitter gourd</name>
    <name type="synonym">Balsam pear</name>
    <dbReference type="NCBI Taxonomy" id="3673"/>
    <lineage>
        <taxon>Eukaryota</taxon>
        <taxon>Viridiplantae</taxon>
        <taxon>Streptophyta</taxon>
        <taxon>Embryophyta</taxon>
        <taxon>Tracheophyta</taxon>
        <taxon>Spermatophyta</taxon>
        <taxon>Magnoliopsida</taxon>
        <taxon>eudicotyledons</taxon>
        <taxon>Gunneridae</taxon>
        <taxon>Pentapetalae</taxon>
        <taxon>rosids</taxon>
        <taxon>fabids</taxon>
        <taxon>Cucurbitales</taxon>
        <taxon>Cucurbitaceae</taxon>
        <taxon>Momordiceae</taxon>
        <taxon>Momordica</taxon>
    </lineage>
</organism>
<dbReference type="Pfam" id="PF07714">
    <property type="entry name" value="PK_Tyr_Ser-Thr"/>
    <property type="match status" value="1"/>
</dbReference>
<gene>
    <name evidence="23" type="primary">LOC111013820</name>
</gene>
<keyword evidence="12 18" id="KW-0067">ATP-binding</keyword>
<dbReference type="OrthoDB" id="2017114at2759"/>
<evidence type="ECO:0000256" key="20">
    <source>
        <dbReference type="SAM" id="SignalP"/>
    </source>
</evidence>
<feature type="binding site" evidence="18">
    <location>
        <position position="609"/>
    </location>
    <ligand>
        <name>ATP</name>
        <dbReference type="ChEBI" id="CHEBI:30616"/>
    </ligand>
</feature>
<dbReference type="EC" id="2.7.11.1" evidence="2"/>
<keyword evidence="8 20" id="KW-0732">Signal</keyword>
<evidence type="ECO:0000259" key="21">
    <source>
        <dbReference type="PROSITE" id="PS50011"/>
    </source>
</evidence>
<dbReference type="InterPro" id="IPR008271">
    <property type="entry name" value="Ser/Thr_kinase_AS"/>
</dbReference>
<feature type="transmembrane region" description="Helical" evidence="19">
    <location>
        <begin position="512"/>
        <end position="537"/>
    </location>
</feature>
<dbReference type="PROSITE" id="PS00107">
    <property type="entry name" value="PROTEIN_KINASE_ATP"/>
    <property type="match status" value="1"/>
</dbReference>
<keyword evidence="3" id="KW-0723">Serine/threonine-protein kinase</keyword>
<dbReference type="GO" id="GO:0005524">
    <property type="term" value="F:ATP binding"/>
    <property type="evidence" value="ECO:0007669"/>
    <property type="project" value="UniProtKB-UniRule"/>
</dbReference>
<evidence type="ECO:0000256" key="15">
    <source>
        <dbReference type="ARBA" id="ARBA00023170"/>
    </source>
</evidence>
<sequence>MDVLEHLILAFLGGLALVNLVQSQGQIGFISLDCGLAANTSYIEPTLMLRFTSDADYINSGVSKSLSSNYQQYIPRQYHYVRSFTQGLRNCYNISVQENTNYLMRASFLYGNYDGLGQLPIFDIYFGDSLWMTVNITDENTYTTIDSIHVTSNNQVHICLVNTNNGIPFISSLEFRPLPNETYKVLTRSLLLYRRYDYGTTANTIYRFPDDIYDRYWIPYNKPEWGSISTNQTIDSVYNNFYQPGTVVMGTAATQKDVNKPIEIEWEPEDENTQYYVYMHFAEVVDLKANKSFRGFNVTYNESFWYGPLIPPPLSTITLYSTGPITTVPTKKHLFSFVPIENSTLPPIINAIEIYSVINLSELTSDQGDVDAIKSIKSTYGIVKDWEGDPCVPRAQPWEGIDCTKTNETAPRILSLNLSSSGLTGIISPMIFNLEMLQILDLSNNDLTGNIPDFLSNLSNLVVLNLENNKFTGSVPSELIRRFNNGSLSLSVEGNPNLDCISDSCKSKKNNVIIPIVASIGGLIVIAVIAMTFFWIVKSRKRGQNENGVSKTDRSETNNQLSDLLETKRRQFTYSEVLRMTNNFERILGKGGFGMVYYGLMDNTQVAVKILSQASGQGYQQFQAEVTLLLRVHHKNLTDLVGYLNEGDRLGLIYEFMANGNLAEHLSEKSSHVLSWQDRLRIAMDAAQGLEYLHDGCKPPIIHRDVKTTNILLTENFQAKLADFGLSKSFPTDGNNNNSNYMSTIVAGTPGYLDPEYYISNRLTEKSDVYSFGIALLEIISCRPVISRNEENAHISKWANTMVAQGDINGIADERLRGNYDVNSVWKAVEIAMNCLAGSPGRRPTMGQVVAELKNCLAMELERTPESRGFDSTNSGNMMSIVMDYGGSVPMAR</sequence>
<evidence type="ECO:0000256" key="2">
    <source>
        <dbReference type="ARBA" id="ARBA00012513"/>
    </source>
</evidence>
<dbReference type="InterPro" id="IPR032675">
    <property type="entry name" value="LRR_dom_sf"/>
</dbReference>
<keyword evidence="14 19" id="KW-0472">Membrane</keyword>
<dbReference type="Pfam" id="PF12819">
    <property type="entry name" value="Malectin_like"/>
    <property type="match status" value="1"/>
</dbReference>
<dbReference type="GO" id="GO:0016020">
    <property type="term" value="C:membrane"/>
    <property type="evidence" value="ECO:0007669"/>
    <property type="project" value="UniProtKB-SubCell"/>
</dbReference>
<dbReference type="InterPro" id="IPR017441">
    <property type="entry name" value="Protein_kinase_ATP_BS"/>
</dbReference>
<dbReference type="Gene3D" id="3.30.200.20">
    <property type="entry name" value="Phosphorylase Kinase, domain 1"/>
    <property type="match status" value="1"/>
</dbReference>
<proteinExistence type="predicted"/>
<dbReference type="InterPro" id="IPR024788">
    <property type="entry name" value="Malectin-like_Carb-bd_dom"/>
</dbReference>
<dbReference type="SMART" id="SM00220">
    <property type="entry name" value="S_TKc"/>
    <property type="match status" value="1"/>
</dbReference>
<dbReference type="PROSITE" id="PS00108">
    <property type="entry name" value="PROTEIN_KINASE_ST"/>
    <property type="match status" value="1"/>
</dbReference>
<evidence type="ECO:0000256" key="9">
    <source>
        <dbReference type="ARBA" id="ARBA00022737"/>
    </source>
</evidence>
<dbReference type="FunFam" id="3.30.200.20:FF:000394">
    <property type="entry name" value="Leucine-rich repeat receptor-like protein kinase"/>
    <property type="match status" value="1"/>
</dbReference>
<dbReference type="Pfam" id="PF00560">
    <property type="entry name" value="LRR_1"/>
    <property type="match status" value="2"/>
</dbReference>
<evidence type="ECO:0000256" key="8">
    <source>
        <dbReference type="ARBA" id="ARBA00022729"/>
    </source>
</evidence>
<accession>A0A6J1CS40</accession>
<keyword evidence="4" id="KW-0597">Phosphoprotein</keyword>
<evidence type="ECO:0000256" key="5">
    <source>
        <dbReference type="ARBA" id="ARBA00022614"/>
    </source>
</evidence>
<dbReference type="Gene3D" id="3.80.10.10">
    <property type="entry name" value="Ribonuclease Inhibitor"/>
    <property type="match status" value="1"/>
</dbReference>
<keyword evidence="22" id="KW-1185">Reference proteome</keyword>
<dbReference type="GO" id="GO:0004674">
    <property type="term" value="F:protein serine/threonine kinase activity"/>
    <property type="evidence" value="ECO:0007669"/>
    <property type="project" value="UniProtKB-KW"/>
</dbReference>
<comment type="catalytic activity">
    <reaction evidence="17">
        <text>L-seryl-[protein] + ATP = O-phospho-L-seryl-[protein] + ADP + H(+)</text>
        <dbReference type="Rhea" id="RHEA:17989"/>
        <dbReference type="Rhea" id="RHEA-COMP:9863"/>
        <dbReference type="Rhea" id="RHEA-COMP:11604"/>
        <dbReference type="ChEBI" id="CHEBI:15378"/>
        <dbReference type="ChEBI" id="CHEBI:29999"/>
        <dbReference type="ChEBI" id="CHEBI:30616"/>
        <dbReference type="ChEBI" id="CHEBI:83421"/>
        <dbReference type="ChEBI" id="CHEBI:456216"/>
        <dbReference type="EC" id="2.7.11.1"/>
    </reaction>
</comment>
<evidence type="ECO:0000256" key="10">
    <source>
        <dbReference type="ARBA" id="ARBA00022741"/>
    </source>
</evidence>
<keyword evidence="9" id="KW-0677">Repeat</keyword>
<keyword evidence="13 19" id="KW-1133">Transmembrane helix</keyword>
<dbReference type="PROSITE" id="PS50011">
    <property type="entry name" value="PROTEIN_KINASE_DOM"/>
    <property type="match status" value="1"/>
</dbReference>
<dbReference type="PROSITE" id="PS51450">
    <property type="entry name" value="LRR"/>
    <property type="match status" value="1"/>
</dbReference>
<dbReference type="InterPro" id="IPR001245">
    <property type="entry name" value="Ser-Thr/Tyr_kinase_cat_dom"/>
</dbReference>
<keyword evidence="7 19" id="KW-0812">Transmembrane</keyword>
<dbReference type="RefSeq" id="XP_022144031.1">
    <property type="nucleotide sequence ID" value="XM_022288339.1"/>
</dbReference>
<evidence type="ECO:0000256" key="19">
    <source>
        <dbReference type="SAM" id="Phobius"/>
    </source>
</evidence>
<name>A0A6J1CS40_MOMCH</name>
<keyword evidence="10 18" id="KW-0547">Nucleotide-binding</keyword>
<dbReference type="Proteomes" id="UP000504603">
    <property type="component" value="Unplaced"/>
</dbReference>
<dbReference type="Gene3D" id="1.10.510.10">
    <property type="entry name" value="Transferase(Phosphotransferase) domain 1"/>
    <property type="match status" value="1"/>
</dbReference>
<evidence type="ECO:0000256" key="1">
    <source>
        <dbReference type="ARBA" id="ARBA00004167"/>
    </source>
</evidence>
<evidence type="ECO:0000256" key="6">
    <source>
        <dbReference type="ARBA" id="ARBA00022679"/>
    </source>
</evidence>
<feature type="domain" description="Protein kinase" evidence="21">
    <location>
        <begin position="582"/>
        <end position="857"/>
    </location>
</feature>